<protein>
    <submittedName>
        <fullName evidence="2">S-adenosyl-L-methionine-dependent methyltransferase</fullName>
    </submittedName>
</protein>
<dbReference type="AlphaFoldDB" id="A0A2J6QE82"/>
<dbReference type="Pfam" id="PF13489">
    <property type="entry name" value="Methyltransf_23"/>
    <property type="match status" value="1"/>
</dbReference>
<name>A0A2J6QE82_9HELO</name>
<gene>
    <name evidence="2" type="ORF">NA56DRAFT_669108</name>
</gene>
<dbReference type="Proteomes" id="UP000235672">
    <property type="component" value="Unassembled WGS sequence"/>
</dbReference>
<dbReference type="OrthoDB" id="2013972at2759"/>
<dbReference type="InterPro" id="IPR029063">
    <property type="entry name" value="SAM-dependent_MTases_sf"/>
</dbReference>
<dbReference type="STRING" id="1745343.A0A2J6QE82"/>
<organism evidence="2 3">
    <name type="scientific">Hyaloscypha hepaticicola</name>
    <dbReference type="NCBI Taxonomy" id="2082293"/>
    <lineage>
        <taxon>Eukaryota</taxon>
        <taxon>Fungi</taxon>
        <taxon>Dikarya</taxon>
        <taxon>Ascomycota</taxon>
        <taxon>Pezizomycotina</taxon>
        <taxon>Leotiomycetes</taxon>
        <taxon>Helotiales</taxon>
        <taxon>Hyaloscyphaceae</taxon>
        <taxon>Hyaloscypha</taxon>
    </lineage>
</organism>
<sequence length="324" mass="37228">MAEPLNISAPLEAETEHVSDSDSALGDNGRSLASSTTSINSSILKHRVENGRTYHAYKDGKYLVPNDEGENDRLDLQHHLFLLNYDGRLFISPIDQKKQIHSVLDVGTGTGIWAIDFGDEFPESKVLGIDISPSQPDFVPPNVSFEIDDFEEDWTFSEKFDFIYSRMMTGALSNWRKLFAQAFEFNTPGGYFEITDVTFPVQCNDGTVKPDSALRKWSDMILDVSKKMQRDLDAGLSYKDEMEKVGYTDVKVRVDMWPMNRWPKGAKNKEIGMLERFTLAPFTRIYGWTPEEVEEFLVDLRKQMRNTKIHAYWNIYTVYGRKPE</sequence>
<dbReference type="GO" id="GO:0008168">
    <property type="term" value="F:methyltransferase activity"/>
    <property type="evidence" value="ECO:0007669"/>
    <property type="project" value="UniProtKB-KW"/>
</dbReference>
<dbReference type="GO" id="GO:0032259">
    <property type="term" value="P:methylation"/>
    <property type="evidence" value="ECO:0007669"/>
    <property type="project" value="UniProtKB-KW"/>
</dbReference>
<proteinExistence type="predicted"/>
<accession>A0A2J6QE82</accession>
<dbReference type="CDD" id="cd02440">
    <property type="entry name" value="AdoMet_MTases"/>
    <property type="match status" value="1"/>
</dbReference>
<evidence type="ECO:0000313" key="2">
    <source>
        <dbReference type="EMBL" id="PMD24581.1"/>
    </source>
</evidence>
<dbReference type="Gene3D" id="3.40.50.150">
    <property type="entry name" value="Vaccinia Virus protein VP39"/>
    <property type="match status" value="1"/>
</dbReference>
<dbReference type="SUPFAM" id="SSF53335">
    <property type="entry name" value="S-adenosyl-L-methionine-dependent methyltransferases"/>
    <property type="match status" value="1"/>
</dbReference>
<reference evidence="2 3" key="1">
    <citation type="submission" date="2016-05" db="EMBL/GenBank/DDBJ databases">
        <title>A degradative enzymes factory behind the ericoid mycorrhizal symbiosis.</title>
        <authorList>
            <consortium name="DOE Joint Genome Institute"/>
            <person name="Martino E."/>
            <person name="Morin E."/>
            <person name="Grelet G."/>
            <person name="Kuo A."/>
            <person name="Kohler A."/>
            <person name="Daghino S."/>
            <person name="Barry K."/>
            <person name="Choi C."/>
            <person name="Cichocki N."/>
            <person name="Clum A."/>
            <person name="Copeland A."/>
            <person name="Hainaut M."/>
            <person name="Haridas S."/>
            <person name="Labutti K."/>
            <person name="Lindquist E."/>
            <person name="Lipzen A."/>
            <person name="Khouja H.-R."/>
            <person name="Murat C."/>
            <person name="Ohm R."/>
            <person name="Olson A."/>
            <person name="Spatafora J."/>
            <person name="Veneault-Fourrey C."/>
            <person name="Henrissat B."/>
            <person name="Grigoriev I."/>
            <person name="Martin F."/>
            <person name="Perotto S."/>
        </authorList>
    </citation>
    <scope>NUCLEOTIDE SEQUENCE [LARGE SCALE GENOMIC DNA]</scope>
    <source>
        <strain evidence="2 3">UAMH 7357</strain>
    </source>
</reference>
<keyword evidence="2" id="KW-0489">Methyltransferase</keyword>
<dbReference type="PANTHER" id="PTHR43591:SF31">
    <property type="entry name" value="LAEA-LIKE, PUTATIVE (AFU_ORTHOLOGUE AFUA_8G01930)-RELATED"/>
    <property type="match status" value="1"/>
</dbReference>
<evidence type="ECO:0000313" key="3">
    <source>
        <dbReference type="Proteomes" id="UP000235672"/>
    </source>
</evidence>
<feature type="region of interest" description="Disordered" evidence="1">
    <location>
        <begin position="1"/>
        <end position="35"/>
    </location>
</feature>
<dbReference type="EMBL" id="KZ613472">
    <property type="protein sequence ID" value="PMD24581.1"/>
    <property type="molecule type" value="Genomic_DNA"/>
</dbReference>
<keyword evidence="3" id="KW-1185">Reference proteome</keyword>
<evidence type="ECO:0000256" key="1">
    <source>
        <dbReference type="SAM" id="MobiDB-lite"/>
    </source>
</evidence>
<dbReference type="PANTHER" id="PTHR43591">
    <property type="entry name" value="METHYLTRANSFERASE"/>
    <property type="match status" value="1"/>
</dbReference>
<keyword evidence="2" id="KW-0808">Transferase</keyword>